<dbReference type="HOGENOM" id="CLU_029381_1_0_1"/>
<dbReference type="Proteomes" id="UP000054342">
    <property type="component" value="Unassembled WGS sequence"/>
</dbReference>
<dbReference type="InterPro" id="IPR001597">
    <property type="entry name" value="ArAA_b-elim_lyase/Thr_aldolase"/>
</dbReference>
<keyword evidence="6" id="KW-1185">Reference proteome</keyword>
<dbReference type="InterPro" id="IPR015424">
    <property type="entry name" value="PyrdxlP-dep_Trfase"/>
</dbReference>
<gene>
    <name evidence="5" type="ORF">PV05_01339</name>
</gene>
<accession>A0A0D2EZR2</accession>
<evidence type="ECO:0000256" key="1">
    <source>
        <dbReference type="ARBA" id="ARBA00001933"/>
    </source>
</evidence>
<evidence type="ECO:0000259" key="4">
    <source>
        <dbReference type="Pfam" id="PF01212"/>
    </source>
</evidence>
<dbReference type="GeneID" id="25323247"/>
<organism evidence="5 6">
    <name type="scientific">Exophiala xenobiotica</name>
    <dbReference type="NCBI Taxonomy" id="348802"/>
    <lineage>
        <taxon>Eukaryota</taxon>
        <taxon>Fungi</taxon>
        <taxon>Dikarya</taxon>
        <taxon>Ascomycota</taxon>
        <taxon>Pezizomycotina</taxon>
        <taxon>Eurotiomycetes</taxon>
        <taxon>Chaetothyriomycetidae</taxon>
        <taxon>Chaetothyriales</taxon>
        <taxon>Herpotrichiellaceae</taxon>
        <taxon>Exophiala</taxon>
    </lineage>
</organism>
<evidence type="ECO:0000313" key="6">
    <source>
        <dbReference type="Proteomes" id="UP000054342"/>
    </source>
</evidence>
<comment type="similarity">
    <text evidence="2">Belongs to the threonine aldolase family.</text>
</comment>
<dbReference type="RefSeq" id="XP_013321767.1">
    <property type="nucleotide sequence ID" value="XM_013466313.1"/>
</dbReference>
<proteinExistence type="inferred from homology"/>
<dbReference type="GO" id="GO:0006567">
    <property type="term" value="P:L-threonine catabolic process"/>
    <property type="evidence" value="ECO:0007669"/>
    <property type="project" value="TreeGrafter"/>
</dbReference>
<dbReference type="GO" id="GO:0008732">
    <property type="term" value="F:L-allo-threonine aldolase activity"/>
    <property type="evidence" value="ECO:0007669"/>
    <property type="project" value="TreeGrafter"/>
</dbReference>
<dbReference type="AlphaFoldDB" id="A0A0D2EZR2"/>
<reference evidence="5 6" key="1">
    <citation type="submission" date="2015-01" db="EMBL/GenBank/DDBJ databases">
        <title>The Genome Sequence of Exophiala xenobiotica CBS118157.</title>
        <authorList>
            <consortium name="The Broad Institute Genomics Platform"/>
            <person name="Cuomo C."/>
            <person name="de Hoog S."/>
            <person name="Gorbushina A."/>
            <person name="Stielow B."/>
            <person name="Teixiera M."/>
            <person name="Abouelleil A."/>
            <person name="Chapman S.B."/>
            <person name="Priest M."/>
            <person name="Young S.K."/>
            <person name="Wortman J."/>
            <person name="Nusbaum C."/>
            <person name="Birren B."/>
        </authorList>
    </citation>
    <scope>NUCLEOTIDE SEQUENCE [LARGE SCALE GENOMIC DNA]</scope>
    <source>
        <strain evidence="5 6">CBS 118157</strain>
    </source>
</reference>
<dbReference type="SUPFAM" id="SSF53383">
    <property type="entry name" value="PLP-dependent transferases"/>
    <property type="match status" value="1"/>
</dbReference>
<sequence>MLDGTTSPVKSYNTITKSNKTPNTSAVADFRTDSYSCDPDIIVTALTKGVRFDGHSGDDSVTRTLENKVARLCGCQASLFLPTDAMANVIAAQLLRGNSHGLPGMIFADARSRIFRKGSATSSKKVLLPIQPGNNLFLTKEDLEKAVLGRQSTFGQRSVGDSDAVLISLEAAVGGVIFDFSEMQRISSFARNRGFKLHLDGTRIWEVIAAELRPLESYCSLFDSISLSFSKALGAPFGGMLVGTKEFISEAERVKIMLGGTLEKTDVISAICTDVLDKHFCGNPALVKQYLEKSHVYAHEIAVYWRRECKGTLKYPTETNVAWLDLDEDDTNRLVTLAWQYGLRIDGARLMFHHCVSRDAVELVKELLRNFSSQRKSNSKVLLEARAPVHVLPAQTKMISQ</sequence>
<dbReference type="STRING" id="348802.A0A0D2EZR2"/>
<dbReference type="InterPro" id="IPR015421">
    <property type="entry name" value="PyrdxlP-dep_Trfase_major"/>
</dbReference>
<dbReference type="OrthoDB" id="10261951at2759"/>
<dbReference type="Pfam" id="PF01212">
    <property type="entry name" value="Beta_elim_lyase"/>
    <property type="match status" value="1"/>
</dbReference>
<dbReference type="PANTHER" id="PTHR48097:SF9">
    <property type="entry name" value="L-THREONINE ALDOLASE"/>
    <property type="match status" value="1"/>
</dbReference>
<dbReference type="GO" id="GO:0006545">
    <property type="term" value="P:glycine biosynthetic process"/>
    <property type="evidence" value="ECO:0007669"/>
    <property type="project" value="TreeGrafter"/>
</dbReference>
<dbReference type="PANTHER" id="PTHR48097">
    <property type="entry name" value="L-THREONINE ALDOLASE-RELATED"/>
    <property type="match status" value="1"/>
</dbReference>
<dbReference type="Gene3D" id="3.40.640.10">
    <property type="entry name" value="Type I PLP-dependent aspartate aminotransferase-like (Major domain)"/>
    <property type="match status" value="1"/>
</dbReference>
<dbReference type="GO" id="GO:0005829">
    <property type="term" value="C:cytosol"/>
    <property type="evidence" value="ECO:0007669"/>
    <property type="project" value="TreeGrafter"/>
</dbReference>
<keyword evidence="3" id="KW-0663">Pyridoxal phosphate</keyword>
<protein>
    <recommendedName>
        <fullName evidence="4">Aromatic amino acid beta-eliminating lyase/threonine aldolase domain-containing protein</fullName>
    </recommendedName>
</protein>
<name>A0A0D2EZR2_9EURO</name>
<comment type="cofactor">
    <cofactor evidence="1">
        <name>pyridoxal 5'-phosphate</name>
        <dbReference type="ChEBI" id="CHEBI:597326"/>
    </cofactor>
</comment>
<evidence type="ECO:0000256" key="3">
    <source>
        <dbReference type="ARBA" id="ARBA00022898"/>
    </source>
</evidence>
<evidence type="ECO:0000256" key="2">
    <source>
        <dbReference type="ARBA" id="ARBA00006966"/>
    </source>
</evidence>
<dbReference type="EMBL" id="KN847317">
    <property type="protein sequence ID" value="KIW61183.1"/>
    <property type="molecule type" value="Genomic_DNA"/>
</dbReference>
<evidence type="ECO:0000313" key="5">
    <source>
        <dbReference type="EMBL" id="KIW61183.1"/>
    </source>
</evidence>
<feature type="domain" description="Aromatic amino acid beta-eliminating lyase/threonine aldolase" evidence="4">
    <location>
        <begin position="29"/>
        <end position="321"/>
    </location>
</feature>